<evidence type="ECO:0000313" key="5">
    <source>
        <dbReference type="EMBL" id="GBF43820.1"/>
    </source>
</evidence>
<dbReference type="PRINTS" id="PR00344">
    <property type="entry name" value="BCTRLSENSOR"/>
</dbReference>
<sequence>MIGNLVSNSIKFSPMKTEIQIHYDSMNSETQTAVIRVKDFGIGKTTEQINNVLSDNVNSTIGTAGEVGNGFGIKFVKLLVDELKGTFSVISDSGKGCELIINIPFVIS</sequence>
<dbReference type="InterPro" id="IPR005467">
    <property type="entry name" value="His_kinase_dom"/>
</dbReference>
<evidence type="ECO:0000259" key="4">
    <source>
        <dbReference type="PROSITE" id="PS50109"/>
    </source>
</evidence>
<keyword evidence="6" id="KW-1185">Reference proteome</keyword>
<evidence type="ECO:0000256" key="3">
    <source>
        <dbReference type="ARBA" id="ARBA00022553"/>
    </source>
</evidence>
<dbReference type="PANTHER" id="PTHR43547">
    <property type="entry name" value="TWO-COMPONENT HISTIDINE KINASE"/>
    <property type="match status" value="1"/>
</dbReference>
<gene>
    <name evidence="5" type="ORF">LPTSP2_31230</name>
</gene>
<dbReference type="EMBL" id="BFAZ01000009">
    <property type="protein sequence ID" value="GBF43820.1"/>
    <property type="molecule type" value="Genomic_DNA"/>
</dbReference>
<comment type="caution">
    <text evidence="5">The sequence shown here is derived from an EMBL/GenBank/DDBJ whole genome shotgun (WGS) entry which is preliminary data.</text>
</comment>
<dbReference type="OrthoDB" id="9813394at2"/>
<reference evidence="6" key="1">
    <citation type="journal article" date="2019" name="Microbiol. Immunol.">
        <title>Molecular and phenotypic characterization of Leptospira johnsonii sp. nov., Leptospira ellinghausenii sp. nov. and Leptospira ryugenii sp. nov. isolated from soil and water in Japan.</title>
        <authorList>
            <person name="Masuzawa T."/>
            <person name="Saito M."/>
            <person name="Nakao R."/>
            <person name="Nikaido Y."/>
            <person name="Matsumoto M."/>
            <person name="Ogawa M."/>
            <person name="Yokoyama M."/>
            <person name="Hidaka Y."/>
            <person name="Tomita J."/>
            <person name="Sakakibara K."/>
            <person name="Suzuki K."/>
            <person name="Yasuda S."/>
            <person name="Sato H."/>
            <person name="Yamaguchi M."/>
            <person name="Yoshida S.I."/>
            <person name="Koizumi N."/>
            <person name="Kawamura Y."/>
        </authorList>
    </citation>
    <scope>NUCLEOTIDE SEQUENCE [LARGE SCALE GENOMIC DNA]</scope>
    <source>
        <strain evidence="6">E18</strain>
    </source>
</reference>
<protein>
    <recommendedName>
        <fullName evidence="2">histidine kinase</fullName>
        <ecNumber evidence="2">2.7.13.3</ecNumber>
    </recommendedName>
</protein>
<accession>A0A2P2DGX0</accession>
<feature type="domain" description="Histidine kinase" evidence="4">
    <location>
        <begin position="1"/>
        <end position="107"/>
    </location>
</feature>
<proteinExistence type="predicted"/>
<dbReference type="EC" id="2.7.13.3" evidence="2"/>
<dbReference type="InterPro" id="IPR004358">
    <property type="entry name" value="Sig_transdc_His_kin-like_C"/>
</dbReference>
<dbReference type="InterPro" id="IPR003594">
    <property type="entry name" value="HATPase_dom"/>
</dbReference>
<dbReference type="PANTHER" id="PTHR43547:SF2">
    <property type="entry name" value="HYBRID SIGNAL TRANSDUCTION HISTIDINE KINASE C"/>
    <property type="match status" value="1"/>
</dbReference>
<keyword evidence="3" id="KW-0597">Phosphoprotein</keyword>
<dbReference type="AlphaFoldDB" id="A0A2P2DGX0"/>
<dbReference type="GO" id="GO:0000155">
    <property type="term" value="F:phosphorelay sensor kinase activity"/>
    <property type="evidence" value="ECO:0007669"/>
    <property type="project" value="TreeGrafter"/>
</dbReference>
<organism evidence="5 6">
    <name type="scientific">Leptospira ellinghausenii</name>
    <dbReference type="NCBI Taxonomy" id="1917822"/>
    <lineage>
        <taxon>Bacteria</taxon>
        <taxon>Pseudomonadati</taxon>
        <taxon>Spirochaetota</taxon>
        <taxon>Spirochaetia</taxon>
        <taxon>Leptospirales</taxon>
        <taxon>Leptospiraceae</taxon>
        <taxon>Leptospira</taxon>
    </lineage>
</organism>
<evidence type="ECO:0000313" key="6">
    <source>
        <dbReference type="Proteomes" id="UP000245206"/>
    </source>
</evidence>
<dbReference type="Proteomes" id="UP000245206">
    <property type="component" value="Unassembled WGS sequence"/>
</dbReference>
<dbReference type="SUPFAM" id="SSF55874">
    <property type="entry name" value="ATPase domain of HSP90 chaperone/DNA topoisomerase II/histidine kinase"/>
    <property type="match status" value="1"/>
</dbReference>
<dbReference type="Gene3D" id="3.30.565.10">
    <property type="entry name" value="Histidine kinase-like ATPase, C-terminal domain"/>
    <property type="match status" value="1"/>
</dbReference>
<evidence type="ECO:0000256" key="1">
    <source>
        <dbReference type="ARBA" id="ARBA00000085"/>
    </source>
</evidence>
<name>A0A2P2DGX0_9LEPT</name>
<dbReference type="Pfam" id="PF02518">
    <property type="entry name" value="HATPase_c"/>
    <property type="match status" value="1"/>
</dbReference>
<dbReference type="RefSeq" id="WP_108960687.1">
    <property type="nucleotide sequence ID" value="NZ_BFAZ01000009.1"/>
</dbReference>
<dbReference type="PROSITE" id="PS50109">
    <property type="entry name" value="HIS_KIN"/>
    <property type="match status" value="1"/>
</dbReference>
<evidence type="ECO:0000256" key="2">
    <source>
        <dbReference type="ARBA" id="ARBA00012438"/>
    </source>
</evidence>
<dbReference type="InterPro" id="IPR036890">
    <property type="entry name" value="HATPase_C_sf"/>
</dbReference>
<comment type="catalytic activity">
    <reaction evidence="1">
        <text>ATP + protein L-histidine = ADP + protein N-phospho-L-histidine.</text>
        <dbReference type="EC" id="2.7.13.3"/>
    </reaction>
</comment>